<name>A0A9X1WM80_9CORY</name>
<evidence type="ECO:0000313" key="3">
    <source>
        <dbReference type="Proteomes" id="UP001139207"/>
    </source>
</evidence>
<dbReference type="EMBL" id="JALIEA010000010">
    <property type="protein sequence ID" value="MCJ7857566.1"/>
    <property type="molecule type" value="Genomic_DNA"/>
</dbReference>
<dbReference type="RefSeq" id="WP_244803312.1">
    <property type="nucleotide sequence ID" value="NZ_JALIEA010000010.1"/>
</dbReference>
<dbReference type="Proteomes" id="UP001139207">
    <property type="component" value="Unassembled WGS sequence"/>
</dbReference>
<sequence>MFGKDRAKNQMRRSIAKANAGQPAGTKGSRAETNVVGGTATDKSYEAASRAEAPLNEFMVRLLAQELPVLDSTSRRIVNRELREYDGPTITCVAELPETVREVMEL</sequence>
<comment type="caution">
    <text evidence="2">The sequence shown here is derived from an EMBL/GenBank/DDBJ whole genome shotgun (WGS) entry which is preliminary data.</text>
</comment>
<dbReference type="AlphaFoldDB" id="A0A9X1WM80"/>
<keyword evidence="3" id="KW-1185">Reference proteome</keyword>
<feature type="region of interest" description="Disordered" evidence="1">
    <location>
        <begin position="1"/>
        <end position="37"/>
    </location>
</feature>
<organism evidence="2 3">
    <name type="scientific">Corynebacterium kalidii</name>
    <dbReference type="NCBI Taxonomy" id="2931982"/>
    <lineage>
        <taxon>Bacteria</taxon>
        <taxon>Bacillati</taxon>
        <taxon>Actinomycetota</taxon>
        <taxon>Actinomycetes</taxon>
        <taxon>Mycobacteriales</taxon>
        <taxon>Corynebacteriaceae</taxon>
        <taxon>Corynebacterium</taxon>
    </lineage>
</organism>
<evidence type="ECO:0000313" key="2">
    <source>
        <dbReference type="EMBL" id="MCJ7857566.1"/>
    </source>
</evidence>
<reference evidence="2" key="1">
    <citation type="submission" date="2022-04" db="EMBL/GenBank/DDBJ databases">
        <title>Corynebacterium kalidii LD5P10.</title>
        <authorList>
            <person name="Sun J.Q."/>
        </authorList>
    </citation>
    <scope>NUCLEOTIDE SEQUENCE</scope>
    <source>
        <strain evidence="2">LD5P10</strain>
    </source>
</reference>
<gene>
    <name evidence="2" type="ORF">MUN33_02385</name>
</gene>
<protein>
    <submittedName>
        <fullName evidence="2">Uncharacterized protein</fullName>
    </submittedName>
</protein>
<proteinExistence type="predicted"/>
<accession>A0A9X1WM80</accession>
<evidence type="ECO:0000256" key="1">
    <source>
        <dbReference type="SAM" id="MobiDB-lite"/>
    </source>
</evidence>